<dbReference type="AlphaFoldDB" id="R1CRU9"/>
<name>R1CRU9_9FIRM</name>
<dbReference type="InterPro" id="IPR001374">
    <property type="entry name" value="R3H_dom"/>
</dbReference>
<dbReference type="Gene3D" id="3.30.30.80">
    <property type="entry name" value="probable RNA-binding protein from clostridium symbiosum atcc 14940"/>
    <property type="match status" value="1"/>
</dbReference>
<accession>R1CRU9</accession>
<dbReference type="PANTHER" id="PTHR35800">
    <property type="entry name" value="PROTEIN JAG"/>
    <property type="match status" value="1"/>
</dbReference>
<dbReference type="Pfam" id="PF01424">
    <property type="entry name" value="R3H"/>
    <property type="match status" value="1"/>
</dbReference>
<dbReference type="STRING" id="1304284.L21TH_2546"/>
<comment type="subunit">
    <text evidence="6">Forms a complex with KhpA.</text>
</comment>
<dbReference type="NCBIfam" id="NF041568">
    <property type="entry name" value="Jag_EloR"/>
    <property type="match status" value="1"/>
</dbReference>
<dbReference type="RefSeq" id="WP_006317188.1">
    <property type="nucleotide sequence ID" value="NZ_ARZA01000274.1"/>
</dbReference>
<comment type="function">
    <text evidence="6">A probable RNA chaperone. Forms a complex with KhpA which binds to cellular RNA and controls its expression. Plays a role in peptidoglycan (PG) homeostasis and cell length regulation.</text>
</comment>
<reference evidence="8 9" key="1">
    <citation type="journal article" date="2015" name="Geomicrobiol. J.">
        <title>Caldisalinibacter kiritimatiensis gen. nov., sp. nov., a moderately thermohalophilic thiosulfate-reducing bacterium from a hypersaline microbial mat.</title>
        <authorList>
            <person name="Ben Hania W."/>
            <person name="Joseph M."/>
            <person name="Fiebig A."/>
            <person name="Bunk B."/>
            <person name="Klenk H.-P."/>
            <person name="Fardeau M.-L."/>
            <person name="Spring S."/>
        </authorList>
    </citation>
    <scope>NUCLEOTIDE SEQUENCE [LARGE SCALE GENOMIC DNA]</scope>
    <source>
        <strain evidence="8 9">L21-TH-D2</strain>
    </source>
</reference>
<comment type="similarity">
    <text evidence="6">Belongs to the KhpB RNA-binding protein family.</text>
</comment>
<dbReference type="OrthoDB" id="9794483at2"/>
<feature type="region of interest" description="Jag_N domain" evidence="6">
    <location>
        <begin position="5"/>
        <end position="55"/>
    </location>
</feature>
<dbReference type="Proteomes" id="UP000013378">
    <property type="component" value="Unassembled WGS sequence"/>
</dbReference>
<evidence type="ECO:0000313" key="9">
    <source>
        <dbReference type="Proteomes" id="UP000013378"/>
    </source>
</evidence>
<keyword evidence="1 6" id="KW-0963">Cytoplasm</keyword>
<evidence type="ECO:0000256" key="3">
    <source>
        <dbReference type="ARBA" id="ARBA00022960"/>
    </source>
</evidence>
<dbReference type="InterPro" id="IPR036867">
    <property type="entry name" value="R3H_dom_sf"/>
</dbReference>
<dbReference type="GO" id="GO:0071555">
    <property type="term" value="P:cell wall organization"/>
    <property type="evidence" value="ECO:0007669"/>
    <property type="project" value="UniProtKB-KW"/>
</dbReference>
<dbReference type="InterPro" id="IPR034079">
    <property type="entry name" value="R3H_KhpB"/>
</dbReference>
<dbReference type="GO" id="GO:0009252">
    <property type="term" value="P:peptidoglycan biosynthetic process"/>
    <property type="evidence" value="ECO:0007669"/>
    <property type="project" value="UniProtKB-UniRule"/>
</dbReference>
<proteinExistence type="inferred from homology"/>
<dbReference type="GO" id="GO:0003723">
    <property type="term" value="F:RNA binding"/>
    <property type="evidence" value="ECO:0007669"/>
    <property type="project" value="UniProtKB-UniRule"/>
</dbReference>
<comment type="subcellular location">
    <subcellularLocation>
        <location evidence="6">Cytoplasm</location>
    </subcellularLocation>
</comment>
<keyword evidence="9" id="KW-1185">Reference proteome</keyword>
<dbReference type="GO" id="GO:0005737">
    <property type="term" value="C:cytoplasm"/>
    <property type="evidence" value="ECO:0007669"/>
    <property type="project" value="UniProtKB-SubCell"/>
</dbReference>
<feature type="domain" description="R3H" evidence="7">
    <location>
        <begin position="143"/>
        <end position="208"/>
    </location>
</feature>
<dbReference type="Pfam" id="PF14804">
    <property type="entry name" value="Jag_N"/>
    <property type="match status" value="1"/>
</dbReference>
<dbReference type="HAMAP" id="MF_00867">
    <property type="entry name" value="KhpB"/>
    <property type="match status" value="1"/>
</dbReference>
<keyword evidence="5 6" id="KW-0961">Cell wall biogenesis/degradation</keyword>
<organism evidence="8 9">
    <name type="scientific">Caldisalinibacter kiritimatiensis</name>
    <dbReference type="NCBI Taxonomy" id="1304284"/>
    <lineage>
        <taxon>Bacteria</taxon>
        <taxon>Bacillati</taxon>
        <taxon>Bacillota</taxon>
        <taxon>Tissierellia</taxon>
        <taxon>Tissierellales</taxon>
        <taxon>Thermohalobacteraceae</taxon>
        <taxon>Caldisalinibacter</taxon>
    </lineage>
</organism>
<protein>
    <recommendedName>
        <fullName evidence="6">RNA-binding protein KhpB</fullName>
    </recommendedName>
    <alternativeName>
        <fullName evidence="6">RNA-binding protein EloR</fullName>
    </alternativeName>
</protein>
<dbReference type="PATRIC" id="fig|1304284.3.peg.2501"/>
<dbReference type="GO" id="GO:0008360">
    <property type="term" value="P:regulation of cell shape"/>
    <property type="evidence" value="ECO:0007669"/>
    <property type="project" value="UniProtKB-KW"/>
</dbReference>
<dbReference type="CDD" id="cd02644">
    <property type="entry name" value="R3H_jag"/>
    <property type="match status" value="1"/>
</dbReference>
<dbReference type="InterPro" id="IPR038008">
    <property type="entry name" value="Jag_KH"/>
</dbReference>
<dbReference type="PANTHER" id="PTHR35800:SF1">
    <property type="entry name" value="RNA-BINDING PROTEIN KHPB"/>
    <property type="match status" value="1"/>
</dbReference>
<dbReference type="Gene3D" id="3.30.300.20">
    <property type="match status" value="1"/>
</dbReference>
<evidence type="ECO:0000259" key="7">
    <source>
        <dbReference type="PROSITE" id="PS51061"/>
    </source>
</evidence>
<dbReference type="SMART" id="SM01245">
    <property type="entry name" value="Jag_N"/>
    <property type="match status" value="1"/>
</dbReference>
<dbReference type="InterPro" id="IPR039247">
    <property type="entry name" value="KhpB"/>
</dbReference>
<dbReference type="eggNOG" id="COG1847">
    <property type="taxonomic scope" value="Bacteria"/>
</dbReference>
<dbReference type="EMBL" id="ARZA01000274">
    <property type="protein sequence ID" value="EOC99428.1"/>
    <property type="molecule type" value="Genomic_DNA"/>
</dbReference>
<dbReference type="SUPFAM" id="SSF82708">
    <property type="entry name" value="R3H domain"/>
    <property type="match status" value="1"/>
</dbReference>
<dbReference type="Pfam" id="PF13083">
    <property type="entry name" value="KH_KhpA-B"/>
    <property type="match status" value="1"/>
</dbReference>
<dbReference type="InterPro" id="IPR038247">
    <property type="entry name" value="Jag_N_dom_sf"/>
</dbReference>
<dbReference type="CDD" id="cd02414">
    <property type="entry name" value="KH-II_Jag"/>
    <property type="match status" value="1"/>
</dbReference>
<keyword evidence="3 6" id="KW-0133">Cell shape</keyword>
<keyword evidence="4 6" id="KW-0143">Chaperone</keyword>
<comment type="caution">
    <text evidence="8">The sequence shown here is derived from an EMBL/GenBank/DDBJ whole genome shotgun (WGS) entry which is preliminary data.</text>
</comment>
<gene>
    <name evidence="6" type="primary">khpB</name>
    <name evidence="6" type="synonym">eloR</name>
    <name evidence="8" type="ORF">L21TH_2546</name>
</gene>
<evidence type="ECO:0000256" key="5">
    <source>
        <dbReference type="ARBA" id="ARBA00023316"/>
    </source>
</evidence>
<dbReference type="PROSITE" id="PS51061">
    <property type="entry name" value="R3H"/>
    <property type="match status" value="1"/>
</dbReference>
<dbReference type="Gene3D" id="3.30.1370.50">
    <property type="entry name" value="R3H-like domain"/>
    <property type="match status" value="1"/>
</dbReference>
<comment type="domain">
    <text evidence="6">Has an N-terminal Jag-N domain and 2 RNA-binding domains (KH and R3H).</text>
</comment>
<dbReference type="InterPro" id="IPR032782">
    <property type="entry name" value="KhpB_N"/>
</dbReference>
<evidence type="ECO:0000256" key="4">
    <source>
        <dbReference type="ARBA" id="ARBA00023186"/>
    </source>
</evidence>
<sequence length="208" mass="23949">MRSIVKTGKTVKEAVEEALNELQLEEDDVSIEVLNEPSKGFLGLIGAKDAKVKVTVTNDPVEMANNFLEILFAKMEIKADFQITRKDKDLNIEIENVDERDKGIIIGKRGKTLDALQYLVSLVVNKDREKYVRIILDIENYRHKREQTLIRLAKKMAAKSKALNKKIKLEPMNPYERRIIHSALQNDPNILTHSEGEEPFRRVVIERK</sequence>
<keyword evidence="2 6" id="KW-0694">RNA-binding</keyword>
<evidence type="ECO:0000313" key="8">
    <source>
        <dbReference type="EMBL" id="EOC99428.1"/>
    </source>
</evidence>
<evidence type="ECO:0000256" key="1">
    <source>
        <dbReference type="ARBA" id="ARBA00022490"/>
    </source>
</evidence>
<evidence type="ECO:0000256" key="2">
    <source>
        <dbReference type="ARBA" id="ARBA00022884"/>
    </source>
</evidence>
<evidence type="ECO:0000256" key="6">
    <source>
        <dbReference type="HAMAP-Rule" id="MF_00867"/>
    </source>
</evidence>
<dbReference type="InterPro" id="IPR015946">
    <property type="entry name" value="KH_dom-like_a/b"/>
</dbReference>
<dbReference type="SMART" id="SM00393">
    <property type="entry name" value="R3H"/>
    <property type="match status" value="1"/>
</dbReference>